<dbReference type="GO" id="GO:0004888">
    <property type="term" value="F:transmembrane signaling receptor activity"/>
    <property type="evidence" value="ECO:0007669"/>
    <property type="project" value="InterPro"/>
</dbReference>
<evidence type="ECO:0000256" key="1">
    <source>
        <dbReference type="ARBA" id="ARBA00004370"/>
    </source>
</evidence>
<feature type="domain" description="Methyl-accepting transducer" evidence="5">
    <location>
        <begin position="40"/>
        <end position="198"/>
    </location>
</feature>
<dbReference type="PATRIC" id="fig|465721.4.peg.2740"/>
<dbReference type="EMBL" id="CP011971">
    <property type="protein sequence ID" value="AMN47962.1"/>
    <property type="molecule type" value="Genomic_DNA"/>
</dbReference>
<keyword evidence="2 4" id="KW-0807">Transducer</keyword>
<proteinExistence type="inferred from homology"/>
<comment type="similarity">
    <text evidence="3">Belongs to the methyl-accepting chemotaxis (MCP) protein family.</text>
</comment>
<evidence type="ECO:0000256" key="2">
    <source>
        <dbReference type="ARBA" id="ARBA00023224"/>
    </source>
</evidence>
<dbReference type="InterPro" id="IPR004090">
    <property type="entry name" value="Chemotax_Me-accpt_rcpt"/>
</dbReference>
<dbReference type="SMART" id="SM00283">
    <property type="entry name" value="MA"/>
    <property type="match status" value="1"/>
</dbReference>
<dbReference type="KEGG" id="sdf:ACG33_12815"/>
<dbReference type="GO" id="GO:0016020">
    <property type="term" value="C:membrane"/>
    <property type="evidence" value="ECO:0007669"/>
    <property type="project" value="UniProtKB-SubCell"/>
</dbReference>
<dbReference type="GO" id="GO:0007165">
    <property type="term" value="P:signal transduction"/>
    <property type="evidence" value="ECO:0007669"/>
    <property type="project" value="UniProtKB-KW"/>
</dbReference>
<dbReference type="PRINTS" id="PR00260">
    <property type="entry name" value="CHEMTRNSDUCR"/>
</dbReference>
<dbReference type="PANTHER" id="PTHR32089:SF112">
    <property type="entry name" value="LYSOZYME-LIKE PROTEIN-RELATED"/>
    <property type="match status" value="1"/>
</dbReference>
<dbReference type="GO" id="GO:0006935">
    <property type="term" value="P:chemotaxis"/>
    <property type="evidence" value="ECO:0007669"/>
    <property type="project" value="InterPro"/>
</dbReference>
<dbReference type="PROSITE" id="PS50111">
    <property type="entry name" value="CHEMOTAXIS_TRANSDUC_2"/>
    <property type="match status" value="1"/>
</dbReference>
<evidence type="ECO:0000313" key="6">
    <source>
        <dbReference type="EMBL" id="AMN47962.1"/>
    </source>
</evidence>
<dbReference type="RefSeq" id="WP_066921761.1">
    <property type="nucleotide sequence ID" value="NZ_CP011971.1"/>
</dbReference>
<dbReference type="Gene3D" id="1.10.287.950">
    <property type="entry name" value="Methyl-accepting chemotaxis protein"/>
    <property type="match status" value="1"/>
</dbReference>
<dbReference type="PANTHER" id="PTHR32089">
    <property type="entry name" value="METHYL-ACCEPTING CHEMOTAXIS PROTEIN MCPB"/>
    <property type="match status" value="1"/>
</dbReference>
<comment type="subcellular location">
    <subcellularLocation>
        <location evidence="1">Membrane</location>
    </subcellularLocation>
</comment>
<dbReference type="STRING" id="465721.ACG33_12815"/>
<dbReference type="Proteomes" id="UP000070250">
    <property type="component" value="Chromosome"/>
</dbReference>
<organism evidence="6 7">
    <name type="scientific">Steroidobacter denitrificans</name>
    <dbReference type="NCBI Taxonomy" id="465721"/>
    <lineage>
        <taxon>Bacteria</taxon>
        <taxon>Pseudomonadati</taxon>
        <taxon>Pseudomonadota</taxon>
        <taxon>Gammaproteobacteria</taxon>
        <taxon>Steroidobacterales</taxon>
        <taxon>Steroidobacteraceae</taxon>
        <taxon>Steroidobacter</taxon>
    </lineage>
</organism>
<dbReference type="SUPFAM" id="SSF58104">
    <property type="entry name" value="Methyl-accepting chemotaxis protein (MCP) signaling domain"/>
    <property type="match status" value="1"/>
</dbReference>
<name>A0A127FC13_STEDE</name>
<dbReference type="InterPro" id="IPR004089">
    <property type="entry name" value="MCPsignal_dom"/>
</dbReference>
<evidence type="ECO:0000259" key="5">
    <source>
        <dbReference type="PROSITE" id="PS50111"/>
    </source>
</evidence>
<accession>A0A127FC13</accession>
<reference evidence="6 7" key="1">
    <citation type="submission" date="2015-06" db="EMBL/GenBank/DDBJ databases">
        <title>A Comprehensive Approach to Explore the Metabolic and Phylogenetic Diversity of Bacterial Steroid Degradation in the Environment: Testosterone as an Example.</title>
        <authorList>
            <person name="Yang F.-C."/>
            <person name="Chen Y.-L."/>
            <person name="Yu C.-P."/>
            <person name="Tang S.-L."/>
            <person name="Wang P.-H."/>
            <person name="Ismail W."/>
            <person name="Wang C.-H."/>
            <person name="Yang C.-Y."/>
            <person name="Chiang Y.-R."/>
        </authorList>
    </citation>
    <scope>NUCLEOTIDE SEQUENCE [LARGE SCALE GENOMIC DNA]</scope>
    <source>
        <strain evidence="6 7">DSM 18526</strain>
    </source>
</reference>
<protein>
    <recommendedName>
        <fullName evidence="5">Methyl-accepting transducer domain-containing protein</fullName>
    </recommendedName>
</protein>
<evidence type="ECO:0000313" key="7">
    <source>
        <dbReference type="Proteomes" id="UP000070250"/>
    </source>
</evidence>
<evidence type="ECO:0000256" key="4">
    <source>
        <dbReference type="PROSITE-ProRule" id="PRU00284"/>
    </source>
</evidence>
<evidence type="ECO:0000256" key="3">
    <source>
        <dbReference type="ARBA" id="ARBA00029447"/>
    </source>
</evidence>
<dbReference type="Pfam" id="PF00015">
    <property type="entry name" value="MCPsignal"/>
    <property type="match status" value="1"/>
</dbReference>
<dbReference type="AlphaFoldDB" id="A0A127FC13"/>
<keyword evidence="7" id="KW-1185">Reference proteome</keyword>
<gene>
    <name evidence="6" type="ORF">ACG33_12815</name>
</gene>
<sequence length="323" mass="34815">MFTRKKPDPVPDQPPAGAAERACIEALPIWVKQIDTARLQTEEAIVALSARFAGIAASLEATLKAAPQNDEVSGSGLITTLNDGKQQLAHVMGELAAIQESRTVLAGEIRSLAAYTTELGKMAEEVGMVAFQTNMLALNAAIEAAHAGEAGKGFAVVAHEVRQLSNASRKTGTMIVEKIGAINDSLAHIIATNEQAAEREGIAVRDSCARIQDVLSRFSCMSLEMSRSSEDLRERSRDIQNEVAESLVQLQFQDRVGQILTQAVSSMRDLHQQAGVLALNDEPDAAVAEYLAQMARSYTTQEQRRNHDGGAAEKVTTQAIEFF</sequence>